<dbReference type="InterPro" id="IPR003107">
    <property type="entry name" value="HAT"/>
</dbReference>
<dbReference type="PANTHER" id="PTHR19980:SF0">
    <property type="entry name" value="CLEAVAGE STIMULATION FACTOR SUBUNIT 3"/>
    <property type="match status" value="1"/>
</dbReference>
<dbReference type="GO" id="GO:0003729">
    <property type="term" value="F:mRNA binding"/>
    <property type="evidence" value="ECO:0007669"/>
    <property type="project" value="TreeGrafter"/>
</dbReference>
<name>A0AAD5MDS2_PARTN</name>
<dbReference type="InterPro" id="IPR011990">
    <property type="entry name" value="TPR-like_helical_dom_sf"/>
</dbReference>
<evidence type="ECO:0000313" key="6">
    <source>
        <dbReference type="Proteomes" id="UP001196413"/>
    </source>
</evidence>
<evidence type="ECO:0000256" key="1">
    <source>
        <dbReference type="ARBA" id="ARBA00004123"/>
    </source>
</evidence>
<dbReference type="SUPFAM" id="SSF48452">
    <property type="entry name" value="TPR-like"/>
    <property type="match status" value="1"/>
</dbReference>
<dbReference type="EMBL" id="JAHQIW010000275">
    <property type="protein sequence ID" value="KAJ1347136.1"/>
    <property type="molecule type" value="Genomic_DNA"/>
</dbReference>
<dbReference type="GO" id="GO:0031124">
    <property type="term" value="P:mRNA 3'-end processing"/>
    <property type="evidence" value="ECO:0007669"/>
    <property type="project" value="InterPro"/>
</dbReference>
<gene>
    <name evidence="5" type="ORF">KIN20_002112</name>
</gene>
<dbReference type="SMART" id="SM00386">
    <property type="entry name" value="HAT"/>
    <property type="match status" value="5"/>
</dbReference>
<dbReference type="Gene3D" id="1.25.40.1040">
    <property type="match status" value="2"/>
</dbReference>
<keyword evidence="3" id="KW-0539">Nucleus</keyword>
<evidence type="ECO:0000259" key="4">
    <source>
        <dbReference type="Pfam" id="PF05843"/>
    </source>
</evidence>
<evidence type="ECO:0000313" key="5">
    <source>
        <dbReference type="EMBL" id="KAJ1347136.1"/>
    </source>
</evidence>
<dbReference type="PANTHER" id="PTHR19980">
    <property type="entry name" value="RNA CLEAVAGE STIMULATION FACTOR"/>
    <property type="match status" value="1"/>
</dbReference>
<dbReference type="InterPro" id="IPR008847">
    <property type="entry name" value="Suf"/>
</dbReference>
<feature type="domain" description="Suppressor of forked" evidence="4">
    <location>
        <begin position="1"/>
        <end position="48"/>
    </location>
</feature>
<keyword evidence="6" id="KW-1185">Reference proteome</keyword>
<dbReference type="AlphaFoldDB" id="A0AAD5MDS2"/>
<protein>
    <recommendedName>
        <fullName evidence="4">Suppressor of forked domain-containing protein</fullName>
    </recommendedName>
</protein>
<dbReference type="GO" id="GO:0005634">
    <property type="term" value="C:nucleus"/>
    <property type="evidence" value="ECO:0007669"/>
    <property type="project" value="UniProtKB-SubCell"/>
</dbReference>
<feature type="domain" description="Suppressor of forked" evidence="4">
    <location>
        <begin position="64"/>
        <end position="287"/>
    </location>
</feature>
<evidence type="ECO:0000256" key="3">
    <source>
        <dbReference type="ARBA" id="ARBA00023242"/>
    </source>
</evidence>
<dbReference type="Proteomes" id="UP001196413">
    <property type="component" value="Unassembled WGS sequence"/>
</dbReference>
<accession>A0AAD5MDS2</accession>
<dbReference type="InterPro" id="IPR045243">
    <property type="entry name" value="Rna14-like"/>
</dbReference>
<comment type="subcellular location">
    <subcellularLocation>
        <location evidence="1">Nucleus</location>
    </subcellularLocation>
</comment>
<evidence type="ECO:0000256" key="2">
    <source>
        <dbReference type="ARBA" id="ARBA00022737"/>
    </source>
</evidence>
<reference evidence="5" key="1">
    <citation type="submission" date="2021-06" db="EMBL/GenBank/DDBJ databases">
        <title>Parelaphostrongylus tenuis whole genome reference sequence.</title>
        <authorList>
            <person name="Garwood T.J."/>
            <person name="Larsen P.A."/>
            <person name="Fountain-Jones N.M."/>
            <person name="Garbe J.R."/>
            <person name="Macchietto M.G."/>
            <person name="Kania S.A."/>
            <person name="Gerhold R.W."/>
            <person name="Richards J.E."/>
            <person name="Wolf T.M."/>
        </authorList>
    </citation>
    <scope>NUCLEOTIDE SEQUENCE</scope>
    <source>
        <strain evidence="5">MNPRO001-30</strain>
        <tissue evidence="5">Meninges</tissue>
    </source>
</reference>
<sequence>MAKAYDFAPDKVGLDMNSYSIYSDYISFLKTVPAIGQYAENQRISANRCGLTTVTTRKVSIQLWRKKLISERNKEYQVSKKIAKQLEAVTRGVNRQAVSVPPRGTAPEMKQVEMWKKYIQWEKSNPMETEEYGQFAKRVVYAYEQSLLCLGYYPDMWYEAALFLQQAGKQLEEKGDVKLAQQMTAEAMQLFDRAISGLMKHSQLLYFAYADFEEERMKFDNVKKIYDNLLAIDHIDPTLTYIQLMKFTRRTEGVRAARLVFKRAREDNRCRHHVFIAAALMEFYCSKVS</sequence>
<keyword evidence="2" id="KW-0677">Repeat</keyword>
<proteinExistence type="predicted"/>
<comment type="caution">
    <text evidence="5">The sequence shown here is derived from an EMBL/GenBank/DDBJ whole genome shotgun (WGS) entry which is preliminary data.</text>
</comment>
<organism evidence="5 6">
    <name type="scientific">Parelaphostrongylus tenuis</name>
    <name type="common">Meningeal worm</name>
    <dbReference type="NCBI Taxonomy" id="148309"/>
    <lineage>
        <taxon>Eukaryota</taxon>
        <taxon>Metazoa</taxon>
        <taxon>Ecdysozoa</taxon>
        <taxon>Nematoda</taxon>
        <taxon>Chromadorea</taxon>
        <taxon>Rhabditida</taxon>
        <taxon>Rhabditina</taxon>
        <taxon>Rhabditomorpha</taxon>
        <taxon>Strongyloidea</taxon>
        <taxon>Metastrongylidae</taxon>
        <taxon>Parelaphostrongylus</taxon>
    </lineage>
</organism>
<dbReference type="Pfam" id="PF05843">
    <property type="entry name" value="Suf"/>
    <property type="match status" value="2"/>
</dbReference>